<dbReference type="EMBL" id="BMKX01000001">
    <property type="protein sequence ID" value="GGJ46291.1"/>
    <property type="molecule type" value="Genomic_DNA"/>
</dbReference>
<dbReference type="InterPro" id="IPR003439">
    <property type="entry name" value="ABC_transporter-like_ATP-bd"/>
</dbReference>
<dbReference type="GO" id="GO:0005524">
    <property type="term" value="F:ATP binding"/>
    <property type="evidence" value="ECO:0007669"/>
    <property type="project" value="UniProtKB-KW"/>
</dbReference>
<dbReference type="Pfam" id="PF00005">
    <property type="entry name" value="ABC_tran"/>
    <property type="match status" value="1"/>
</dbReference>
<dbReference type="CDD" id="cd03255">
    <property type="entry name" value="ABC_MJ0796_LolCDE_FtsE"/>
    <property type="match status" value="1"/>
</dbReference>
<dbReference type="PANTHER" id="PTHR24220">
    <property type="entry name" value="IMPORT ATP-BINDING PROTEIN"/>
    <property type="match status" value="1"/>
</dbReference>
<organism evidence="5 6">
    <name type="scientific">Glutamicibacter ardleyensis</name>
    <dbReference type="NCBI Taxonomy" id="225894"/>
    <lineage>
        <taxon>Bacteria</taxon>
        <taxon>Bacillati</taxon>
        <taxon>Actinomycetota</taxon>
        <taxon>Actinomycetes</taxon>
        <taxon>Micrococcales</taxon>
        <taxon>Micrococcaceae</taxon>
        <taxon>Glutamicibacter</taxon>
    </lineage>
</organism>
<evidence type="ECO:0000313" key="5">
    <source>
        <dbReference type="EMBL" id="GGJ46291.1"/>
    </source>
</evidence>
<evidence type="ECO:0000256" key="2">
    <source>
        <dbReference type="ARBA" id="ARBA00022741"/>
    </source>
</evidence>
<dbReference type="Proteomes" id="UP000606115">
    <property type="component" value="Unassembled WGS sequence"/>
</dbReference>
<keyword evidence="6" id="KW-1185">Reference proteome</keyword>
<dbReference type="InterPro" id="IPR003593">
    <property type="entry name" value="AAA+_ATPase"/>
</dbReference>
<name>A0ABQ2D734_9MICC</name>
<dbReference type="InterPro" id="IPR015854">
    <property type="entry name" value="ABC_transpr_LolD-like"/>
</dbReference>
<dbReference type="RefSeq" id="WP_188682916.1">
    <property type="nucleotide sequence ID" value="NZ_BMKX01000001.1"/>
</dbReference>
<dbReference type="InterPro" id="IPR017911">
    <property type="entry name" value="MacB-like_ATP-bd"/>
</dbReference>
<accession>A0ABQ2D734</accession>
<evidence type="ECO:0000313" key="6">
    <source>
        <dbReference type="Proteomes" id="UP000606115"/>
    </source>
</evidence>
<keyword evidence="3 5" id="KW-0067">ATP-binding</keyword>
<proteinExistence type="predicted"/>
<comment type="caution">
    <text evidence="5">The sequence shown here is derived from an EMBL/GenBank/DDBJ whole genome shotgun (WGS) entry which is preliminary data.</text>
</comment>
<sequence>MLQNSYVSNPVISARRLLRSYGSTHALNGIDVDIAAGTAVAIMGPSGSGKSTLLHALAGIELPDSGTVTLNLPGQAPVEVDGLGDSARTKLRREAFGFVFQSGLLIPELTAEENVAMALMVNGVPRTAAIARAVEALQQLGLAGMEQRRIGQLSGGQQQRVAIARAQVTGASVVFADEPTGALDSVTGSEVLDILMQCTVGMGKSLVMVTHDRQVAQRCHRILTLQDGKITADDSVVQGPRS</sequence>
<dbReference type="SUPFAM" id="SSF52540">
    <property type="entry name" value="P-loop containing nucleoside triphosphate hydrolases"/>
    <property type="match status" value="1"/>
</dbReference>
<gene>
    <name evidence="5" type="ORF">GCM10007173_01040</name>
</gene>
<dbReference type="SMART" id="SM00382">
    <property type="entry name" value="AAA"/>
    <property type="match status" value="1"/>
</dbReference>
<reference evidence="6" key="1">
    <citation type="journal article" date="2019" name="Int. J. Syst. Evol. Microbiol.">
        <title>The Global Catalogue of Microorganisms (GCM) 10K type strain sequencing project: providing services to taxonomists for standard genome sequencing and annotation.</title>
        <authorList>
            <consortium name="The Broad Institute Genomics Platform"/>
            <consortium name="The Broad Institute Genome Sequencing Center for Infectious Disease"/>
            <person name="Wu L."/>
            <person name="Ma J."/>
        </authorList>
    </citation>
    <scope>NUCLEOTIDE SEQUENCE [LARGE SCALE GENOMIC DNA]</scope>
    <source>
        <strain evidence="6">CGMCC 1.3685</strain>
    </source>
</reference>
<evidence type="ECO:0000259" key="4">
    <source>
        <dbReference type="PROSITE" id="PS50893"/>
    </source>
</evidence>
<evidence type="ECO:0000256" key="3">
    <source>
        <dbReference type="ARBA" id="ARBA00022840"/>
    </source>
</evidence>
<keyword evidence="1" id="KW-0813">Transport</keyword>
<keyword evidence="2" id="KW-0547">Nucleotide-binding</keyword>
<dbReference type="PANTHER" id="PTHR24220:SF685">
    <property type="entry name" value="ABC TRANSPORTER RELATED"/>
    <property type="match status" value="1"/>
</dbReference>
<feature type="domain" description="ABC transporter" evidence="4">
    <location>
        <begin position="12"/>
        <end position="239"/>
    </location>
</feature>
<protein>
    <submittedName>
        <fullName evidence="5">ABC transporter ATP-binding protein</fullName>
    </submittedName>
</protein>
<dbReference type="PROSITE" id="PS50893">
    <property type="entry name" value="ABC_TRANSPORTER_2"/>
    <property type="match status" value="1"/>
</dbReference>
<evidence type="ECO:0000256" key="1">
    <source>
        <dbReference type="ARBA" id="ARBA00022448"/>
    </source>
</evidence>
<dbReference type="InterPro" id="IPR027417">
    <property type="entry name" value="P-loop_NTPase"/>
</dbReference>
<dbReference type="Gene3D" id="3.40.50.300">
    <property type="entry name" value="P-loop containing nucleotide triphosphate hydrolases"/>
    <property type="match status" value="1"/>
</dbReference>
<dbReference type="GeneID" id="303302521"/>